<evidence type="ECO:0000256" key="1">
    <source>
        <dbReference type="SAM" id="Phobius"/>
    </source>
</evidence>
<dbReference type="EMBL" id="FZOB01000001">
    <property type="protein sequence ID" value="SNR59328.1"/>
    <property type="molecule type" value="Genomic_DNA"/>
</dbReference>
<protein>
    <submittedName>
        <fullName evidence="2">Prepilin peptidase dependent protein B</fullName>
    </submittedName>
</protein>
<evidence type="ECO:0000313" key="2">
    <source>
        <dbReference type="EMBL" id="SNR59328.1"/>
    </source>
</evidence>
<gene>
    <name evidence="2" type="ORF">SAMN06265340_10160</name>
</gene>
<dbReference type="RefSeq" id="WP_089322097.1">
    <property type="nucleotide sequence ID" value="NZ_FZOB01000001.1"/>
</dbReference>
<dbReference type="Pfam" id="PF07963">
    <property type="entry name" value="N_methyl"/>
    <property type="match status" value="1"/>
</dbReference>
<sequence length="182" mass="20564">MKWRSGFTLTELIVGMSIALILMTAAFIFFSVGYRQMDKTMKKSRGSISIFNALEIIDSDLKKAGYGDVEASDKPVEWNGSSLIVRYVNYENVICENKTWSIGDSCSYEIKYFLQNNNLYRYVDEGADGTGTEQPMFDESIVTVNSFNVDIDNTTKTVSYVINGTVKDKPFSIGDKVICRNW</sequence>
<feature type="transmembrane region" description="Helical" evidence="1">
    <location>
        <begin position="12"/>
        <end position="34"/>
    </location>
</feature>
<dbReference type="Proteomes" id="UP000198405">
    <property type="component" value="Unassembled WGS sequence"/>
</dbReference>
<evidence type="ECO:0000313" key="3">
    <source>
        <dbReference type="Proteomes" id="UP000198405"/>
    </source>
</evidence>
<proteinExistence type="predicted"/>
<name>A0A238XL80_9BACT</name>
<organism evidence="2 3">
    <name type="scientific">Desulfurobacterium atlanticum</name>
    <dbReference type="NCBI Taxonomy" id="240169"/>
    <lineage>
        <taxon>Bacteria</taxon>
        <taxon>Pseudomonadati</taxon>
        <taxon>Aquificota</taxon>
        <taxon>Aquificia</taxon>
        <taxon>Desulfurobacteriales</taxon>
        <taxon>Desulfurobacteriaceae</taxon>
        <taxon>Desulfurobacterium</taxon>
    </lineage>
</organism>
<dbReference type="InterPro" id="IPR016419">
    <property type="entry name" value="Prepilin_Pept-dep_B_prd"/>
</dbReference>
<keyword evidence="1" id="KW-1133">Transmembrane helix</keyword>
<reference evidence="3" key="1">
    <citation type="submission" date="2017-06" db="EMBL/GenBank/DDBJ databases">
        <authorList>
            <person name="Varghese N."/>
            <person name="Submissions S."/>
        </authorList>
    </citation>
    <scope>NUCLEOTIDE SEQUENCE [LARGE SCALE GENOMIC DNA]</scope>
    <source>
        <strain evidence="3">DSM 15668</strain>
    </source>
</reference>
<dbReference type="AlphaFoldDB" id="A0A238XL80"/>
<dbReference type="NCBIfam" id="TIGR02532">
    <property type="entry name" value="IV_pilin_GFxxxE"/>
    <property type="match status" value="1"/>
</dbReference>
<dbReference type="PIRSF" id="PIRSF004525">
    <property type="entry name" value="Pilin_peptidase-dep_B_prd"/>
    <property type="match status" value="1"/>
</dbReference>
<dbReference type="OrthoDB" id="13713at2"/>
<keyword evidence="1" id="KW-0472">Membrane</keyword>
<keyword evidence="1" id="KW-0812">Transmembrane</keyword>
<keyword evidence="3" id="KW-1185">Reference proteome</keyword>
<accession>A0A238XL80</accession>
<dbReference type="InterPro" id="IPR012902">
    <property type="entry name" value="N_methyl_site"/>
</dbReference>